<sequence>MKTQELIDEMIDLTNQNMNKVRTFKALPIENLIQKQNAESWNVLECIDHLNRYGDFYIPEIEARIKNSSYGESETFKSGLLGNYFAKSMLPKEKLNKMKTFKSMNPLNCSLTDQKVLDKFINQQEQILELLEKSKKINLSKVKTSVSISKWIKLRLGDTFRVVLYHNLRHILQAERALHMAQINDEPSINEDTK</sequence>
<gene>
    <name evidence="1" type="ORF">ACEZ3G_13915</name>
</gene>
<organism evidence="1 2">
    <name type="scientific">Meishania litoralis</name>
    <dbReference type="NCBI Taxonomy" id="3434685"/>
    <lineage>
        <taxon>Bacteria</taxon>
        <taxon>Pseudomonadati</taxon>
        <taxon>Bacteroidota</taxon>
        <taxon>Flavobacteriia</taxon>
        <taxon>Flavobacteriales</taxon>
        <taxon>Flavobacteriaceae</taxon>
        <taxon>Meishania</taxon>
    </lineage>
</organism>
<keyword evidence="2" id="KW-1185">Reference proteome</keyword>
<name>A0ACC7LMX1_9FLAO</name>
<comment type="caution">
    <text evidence="1">The sequence shown here is derived from an EMBL/GenBank/DDBJ whole genome shotgun (WGS) entry which is preliminary data.</text>
</comment>
<evidence type="ECO:0000313" key="2">
    <source>
        <dbReference type="Proteomes" id="UP001595191"/>
    </source>
</evidence>
<proteinExistence type="predicted"/>
<dbReference type="EMBL" id="JBHFPV010000004">
    <property type="protein sequence ID" value="MFH6604580.1"/>
    <property type="molecule type" value="Genomic_DNA"/>
</dbReference>
<protein>
    <submittedName>
        <fullName evidence="1">DinB family protein</fullName>
    </submittedName>
</protein>
<accession>A0ACC7LMX1</accession>
<evidence type="ECO:0000313" key="1">
    <source>
        <dbReference type="EMBL" id="MFH6604580.1"/>
    </source>
</evidence>
<dbReference type="Proteomes" id="UP001595191">
    <property type="component" value="Unassembled WGS sequence"/>
</dbReference>
<reference evidence="1" key="1">
    <citation type="submission" date="2024-09" db="EMBL/GenBank/DDBJ databases">
        <authorList>
            <person name="Liu J."/>
        </authorList>
    </citation>
    <scope>NUCLEOTIDE SEQUENCE</scope>
    <source>
        <strain evidence="1">NBU2967</strain>
    </source>
</reference>